<gene>
    <name evidence="2" type="ORF">N864_22790</name>
</gene>
<dbReference type="GO" id="GO:0016747">
    <property type="term" value="F:acyltransferase activity, transferring groups other than amino-acyl groups"/>
    <property type="evidence" value="ECO:0007669"/>
    <property type="project" value="InterPro"/>
</dbReference>
<dbReference type="SUPFAM" id="SSF55729">
    <property type="entry name" value="Acyl-CoA N-acyltransferases (Nat)"/>
    <property type="match status" value="1"/>
</dbReference>
<organism evidence="2 3">
    <name type="scientific">Intrasporangium chromatireducens Q5-1</name>
    <dbReference type="NCBI Taxonomy" id="584657"/>
    <lineage>
        <taxon>Bacteria</taxon>
        <taxon>Bacillati</taxon>
        <taxon>Actinomycetota</taxon>
        <taxon>Actinomycetes</taxon>
        <taxon>Micrococcales</taxon>
        <taxon>Intrasporangiaceae</taxon>
        <taxon>Intrasporangium</taxon>
    </lineage>
</organism>
<proteinExistence type="predicted"/>
<keyword evidence="2" id="KW-0808">Transferase</keyword>
<evidence type="ECO:0000259" key="1">
    <source>
        <dbReference type="PROSITE" id="PS51186"/>
    </source>
</evidence>
<dbReference type="InterPro" id="IPR000182">
    <property type="entry name" value="GNAT_dom"/>
</dbReference>
<comment type="caution">
    <text evidence="2">The sequence shown here is derived from an EMBL/GenBank/DDBJ whole genome shotgun (WGS) entry which is preliminary data.</text>
</comment>
<protein>
    <submittedName>
        <fullName evidence="2">GCN5 family acetyltransferase</fullName>
    </submittedName>
</protein>
<evidence type="ECO:0000313" key="3">
    <source>
        <dbReference type="Proteomes" id="UP000019494"/>
    </source>
</evidence>
<accession>W9GN83</accession>
<keyword evidence="3" id="KW-1185">Reference proteome</keyword>
<dbReference type="PROSITE" id="PS51186">
    <property type="entry name" value="GNAT"/>
    <property type="match status" value="1"/>
</dbReference>
<dbReference type="EMBL" id="AWQS01000055">
    <property type="protein sequence ID" value="EWT06293.1"/>
    <property type="molecule type" value="Genomic_DNA"/>
</dbReference>
<reference evidence="3" key="1">
    <citation type="submission" date="2013-08" db="EMBL/GenBank/DDBJ databases">
        <title>Intrasporangium oryzae NRRL B-24470.</title>
        <authorList>
            <person name="Liu H."/>
            <person name="Wang G."/>
        </authorList>
    </citation>
    <scope>NUCLEOTIDE SEQUENCE [LARGE SCALE GENOMIC DNA]</scope>
    <source>
        <strain evidence="3">Q5-1</strain>
    </source>
</reference>
<dbReference type="AlphaFoldDB" id="W9GN83"/>
<evidence type="ECO:0000313" key="2">
    <source>
        <dbReference type="EMBL" id="EWT06293.1"/>
    </source>
</evidence>
<name>W9GN83_9MICO</name>
<dbReference type="InterPro" id="IPR016181">
    <property type="entry name" value="Acyl_CoA_acyltransferase"/>
</dbReference>
<feature type="domain" description="N-acetyltransferase" evidence="1">
    <location>
        <begin position="125"/>
        <end position="266"/>
    </location>
</feature>
<dbReference type="Proteomes" id="UP000019494">
    <property type="component" value="Unassembled WGS sequence"/>
</dbReference>
<sequence length="266" mass="28901">MPSMTTWTTDAVLAASTEWVWVPDDAQRVQTEELLVVGYPDHFEVPTSARVFGSGRDPEELLDEVDRVARGFGRDEVWWIVTDTTRPEGLERALLARGGTVTERADVLALPIAEGLPDLGVPAEVEIRRVTDERTLRDALGVEADAFQSKPVPEDRIPQSLAELQTGLADDSSGRVVAYVEGVPAATGGWTLAGEVCRLWGAGSATALRGRGAYRAVLAERLRIGRDRGATLGLTHGRVDTSSPILRRVGFTRYGEQRHVHVDVPG</sequence>
<dbReference type="Gene3D" id="3.40.630.30">
    <property type="match status" value="1"/>
</dbReference>